<proteinExistence type="predicted"/>
<sequence>MVWRPCRYAQRWPELWRPLTDHQRWVLSQALAEDGFASDPNRGEIADLAALVAGTLTADEFEQRAEWRICNAE</sequence>
<dbReference type="RefSeq" id="WP_169590224.1">
    <property type="nucleotide sequence ID" value="NZ_VCQU01000007.1"/>
</dbReference>
<keyword evidence="2" id="KW-1185">Reference proteome</keyword>
<gene>
    <name evidence="1" type="ORF">FGL95_20365</name>
</gene>
<protein>
    <recommendedName>
        <fullName evidence="3">Antitoxin VbhA domain-containing protein</fullName>
    </recommendedName>
</protein>
<dbReference type="Proteomes" id="UP000535543">
    <property type="component" value="Unassembled WGS sequence"/>
</dbReference>
<evidence type="ECO:0000313" key="2">
    <source>
        <dbReference type="Proteomes" id="UP000535543"/>
    </source>
</evidence>
<organism evidence="1 2">
    <name type="scientific">Antrihabitans stalactiti</name>
    <dbReference type="NCBI Taxonomy" id="2584121"/>
    <lineage>
        <taxon>Bacteria</taxon>
        <taxon>Bacillati</taxon>
        <taxon>Actinomycetota</taxon>
        <taxon>Actinomycetes</taxon>
        <taxon>Mycobacteriales</taxon>
        <taxon>Nocardiaceae</taxon>
        <taxon>Antrihabitans</taxon>
    </lineage>
</organism>
<reference evidence="1 2" key="2">
    <citation type="submission" date="2020-06" db="EMBL/GenBank/DDBJ databases">
        <title>Antribacter stalactiti gen. nov., sp. nov., a new member of the family Nacardiaceae isolated from a cave.</title>
        <authorList>
            <person name="Kim I.S."/>
        </authorList>
    </citation>
    <scope>NUCLEOTIDE SEQUENCE [LARGE SCALE GENOMIC DNA]</scope>
    <source>
        <strain evidence="1 2">YC2-7</strain>
    </source>
</reference>
<comment type="caution">
    <text evidence="1">The sequence shown here is derived from an EMBL/GenBank/DDBJ whole genome shotgun (WGS) entry which is preliminary data.</text>
</comment>
<evidence type="ECO:0000313" key="1">
    <source>
        <dbReference type="EMBL" id="NMN97394.1"/>
    </source>
</evidence>
<accession>A0A848KK67</accession>
<dbReference type="AlphaFoldDB" id="A0A848KK67"/>
<name>A0A848KK67_9NOCA</name>
<reference evidence="1 2" key="1">
    <citation type="submission" date="2019-05" db="EMBL/GenBank/DDBJ databases">
        <authorList>
            <person name="Lee S.D."/>
        </authorList>
    </citation>
    <scope>NUCLEOTIDE SEQUENCE [LARGE SCALE GENOMIC DNA]</scope>
    <source>
        <strain evidence="1 2">YC2-7</strain>
    </source>
</reference>
<evidence type="ECO:0008006" key="3">
    <source>
        <dbReference type="Google" id="ProtNLM"/>
    </source>
</evidence>
<dbReference type="EMBL" id="VCQU01000007">
    <property type="protein sequence ID" value="NMN97394.1"/>
    <property type="molecule type" value="Genomic_DNA"/>
</dbReference>